<feature type="transmembrane region" description="Helical" evidence="1">
    <location>
        <begin position="12"/>
        <end position="31"/>
    </location>
</feature>
<feature type="transmembrane region" description="Helical" evidence="1">
    <location>
        <begin position="106"/>
        <end position="121"/>
    </location>
</feature>
<dbReference type="RefSeq" id="WP_394413601.1">
    <property type="nucleotide sequence ID" value="NZ_JBIGIC010000009.1"/>
</dbReference>
<reference evidence="2 3" key="1">
    <citation type="submission" date="2024-08" db="EMBL/GenBank/DDBJ databases">
        <authorList>
            <person name="Lu H."/>
        </authorList>
    </citation>
    <scope>NUCLEOTIDE SEQUENCE [LARGE SCALE GENOMIC DNA]</scope>
    <source>
        <strain evidence="2 3">BYS78W</strain>
    </source>
</reference>
<dbReference type="Proteomes" id="UP001606134">
    <property type="component" value="Unassembled WGS sequence"/>
</dbReference>
<dbReference type="EMBL" id="JBIGIC010000009">
    <property type="protein sequence ID" value="MFG6488524.1"/>
    <property type="molecule type" value="Genomic_DNA"/>
</dbReference>
<evidence type="ECO:0000313" key="2">
    <source>
        <dbReference type="EMBL" id="MFG6488524.1"/>
    </source>
</evidence>
<sequence length="145" mass="15925">MNQDPIIRSAARWFWWIAGLSLVNAAMFISGSETNFVLGLAMTTLASAFYAAKPALAIAGIAITVGFYFFMGLHAQRGKLWAFFVGLAVYAVDTAIYVMFEDWMSVGFHALALFFIFRGVMRVRELARLPATTPDVSPDANTNAV</sequence>
<comment type="caution">
    <text evidence="2">The sequence shown here is derived from an EMBL/GenBank/DDBJ whole genome shotgun (WGS) entry which is preliminary data.</text>
</comment>
<proteinExistence type="predicted"/>
<keyword evidence="1" id="KW-1133">Transmembrane helix</keyword>
<protein>
    <recommendedName>
        <fullName evidence="4">DUF2127 domain-containing protein</fullName>
    </recommendedName>
</protein>
<evidence type="ECO:0000313" key="3">
    <source>
        <dbReference type="Proteomes" id="UP001606134"/>
    </source>
</evidence>
<gene>
    <name evidence="2" type="ORF">ACG04R_17690</name>
</gene>
<evidence type="ECO:0008006" key="4">
    <source>
        <dbReference type="Google" id="ProtNLM"/>
    </source>
</evidence>
<feature type="transmembrane region" description="Helical" evidence="1">
    <location>
        <begin position="51"/>
        <end position="73"/>
    </location>
</feature>
<keyword evidence="1" id="KW-0812">Transmembrane</keyword>
<organism evidence="2 3">
    <name type="scientific">Pelomonas candidula</name>
    <dbReference type="NCBI Taxonomy" id="3299025"/>
    <lineage>
        <taxon>Bacteria</taxon>
        <taxon>Pseudomonadati</taxon>
        <taxon>Pseudomonadota</taxon>
        <taxon>Betaproteobacteria</taxon>
        <taxon>Burkholderiales</taxon>
        <taxon>Sphaerotilaceae</taxon>
        <taxon>Roseateles</taxon>
    </lineage>
</organism>
<keyword evidence="3" id="KW-1185">Reference proteome</keyword>
<name>A0ABW7HF28_9BURK</name>
<evidence type="ECO:0000256" key="1">
    <source>
        <dbReference type="SAM" id="Phobius"/>
    </source>
</evidence>
<accession>A0ABW7HF28</accession>
<feature type="transmembrane region" description="Helical" evidence="1">
    <location>
        <begin position="80"/>
        <end position="100"/>
    </location>
</feature>
<keyword evidence="1" id="KW-0472">Membrane</keyword>